<dbReference type="Pfam" id="PF00293">
    <property type="entry name" value="NUDIX"/>
    <property type="match status" value="1"/>
</dbReference>
<keyword evidence="7" id="KW-0464">Manganese</keyword>
<dbReference type="GO" id="GO:0005737">
    <property type="term" value="C:cytoplasm"/>
    <property type="evidence" value="ECO:0007669"/>
    <property type="project" value="TreeGrafter"/>
</dbReference>
<dbReference type="PANTHER" id="PTHR10885">
    <property type="entry name" value="ISOPENTENYL-DIPHOSPHATE DELTA-ISOMERASE"/>
    <property type="match status" value="1"/>
</dbReference>
<dbReference type="EMBL" id="CP002305">
    <property type="protein sequence ID" value="ADQ18534.1"/>
    <property type="molecule type" value="Genomic_DNA"/>
</dbReference>
<evidence type="ECO:0000256" key="2">
    <source>
        <dbReference type="ARBA" id="ARBA00007579"/>
    </source>
</evidence>
<dbReference type="PANTHER" id="PTHR10885:SF0">
    <property type="entry name" value="ISOPENTENYL-DIPHOSPHATE DELTA-ISOMERASE"/>
    <property type="match status" value="1"/>
</dbReference>
<dbReference type="STRING" id="649349.Lbys_2872"/>
<keyword evidence="9 13" id="KW-0413">Isomerase</keyword>
<dbReference type="GO" id="GO:0004452">
    <property type="term" value="F:isopentenyl-diphosphate delta-isomerase activity"/>
    <property type="evidence" value="ECO:0007669"/>
    <property type="project" value="UniProtKB-UniRule"/>
</dbReference>
<dbReference type="EC" id="5.3.3.2" evidence="3 10"/>
<keyword evidence="5" id="KW-0479">Metal-binding</keyword>
<keyword evidence="6" id="KW-0460">Magnesium</keyword>
<evidence type="ECO:0000256" key="11">
    <source>
        <dbReference type="PIRSR" id="PIRSR018427-1"/>
    </source>
</evidence>
<dbReference type="eggNOG" id="COG1443">
    <property type="taxonomic scope" value="Bacteria"/>
</dbReference>
<dbReference type="UniPathway" id="UPA00059">
    <property type="reaction ID" value="UER00104"/>
</dbReference>
<dbReference type="HAMAP" id="MF_00202">
    <property type="entry name" value="Idi"/>
    <property type="match status" value="1"/>
</dbReference>
<dbReference type="HOGENOM" id="CLU_060552_2_1_10"/>
<dbReference type="PROSITE" id="PS51462">
    <property type="entry name" value="NUDIX"/>
    <property type="match status" value="1"/>
</dbReference>
<evidence type="ECO:0000256" key="8">
    <source>
        <dbReference type="ARBA" id="ARBA00023229"/>
    </source>
</evidence>
<dbReference type="NCBIfam" id="TIGR02150">
    <property type="entry name" value="IPP_isom_1"/>
    <property type="match status" value="1"/>
</dbReference>
<feature type="domain" description="Nudix hydrolase" evidence="12">
    <location>
        <begin position="25"/>
        <end position="157"/>
    </location>
</feature>
<evidence type="ECO:0000256" key="10">
    <source>
        <dbReference type="NCBIfam" id="TIGR02150"/>
    </source>
</evidence>
<feature type="active site" evidence="11">
    <location>
        <position position="62"/>
    </location>
</feature>
<dbReference type="AlphaFoldDB" id="E4RS02"/>
<dbReference type="SUPFAM" id="SSF55811">
    <property type="entry name" value="Nudix"/>
    <property type="match status" value="1"/>
</dbReference>
<accession>E4RS02</accession>
<dbReference type="GO" id="GO:0046872">
    <property type="term" value="F:metal ion binding"/>
    <property type="evidence" value="ECO:0007669"/>
    <property type="project" value="UniProtKB-KW"/>
</dbReference>
<name>E4RS02_LEAB4</name>
<dbReference type="PIRSF" id="PIRSF018427">
    <property type="entry name" value="Isopntndiph_ism"/>
    <property type="match status" value="1"/>
</dbReference>
<dbReference type="KEGG" id="lby:Lbys_2872"/>
<dbReference type="Gene3D" id="3.90.79.10">
    <property type="entry name" value="Nucleoside Triphosphate Pyrophosphohydrolase"/>
    <property type="match status" value="1"/>
</dbReference>
<evidence type="ECO:0000259" key="12">
    <source>
        <dbReference type="PROSITE" id="PS51462"/>
    </source>
</evidence>
<gene>
    <name evidence="13" type="ordered locus">Lbys_2872</name>
</gene>
<protein>
    <recommendedName>
        <fullName evidence="3 10">Isopentenyl-diphosphate delta-isomerase</fullName>
        <ecNumber evidence="3 10">5.3.3.2</ecNumber>
    </recommendedName>
</protein>
<evidence type="ECO:0000256" key="9">
    <source>
        <dbReference type="ARBA" id="ARBA00023235"/>
    </source>
</evidence>
<dbReference type="CDD" id="cd02885">
    <property type="entry name" value="NUDIX_IPP_Isomerase"/>
    <property type="match status" value="1"/>
</dbReference>
<keyword evidence="4" id="KW-0963">Cytoplasm</keyword>
<evidence type="ECO:0000256" key="6">
    <source>
        <dbReference type="ARBA" id="ARBA00022842"/>
    </source>
</evidence>
<keyword evidence="8" id="KW-0414">Isoprene biosynthesis</keyword>
<dbReference type="InterPro" id="IPR000086">
    <property type="entry name" value="NUDIX_hydrolase_dom"/>
</dbReference>
<evidence type="ECO:0000256" key="3">
    <source>
        <dbReference type="ARBA" id="ARBA00012057"/>
    </source>
</evidence>
<reference evidence="13 14" key="2">
    <citation type="journal article" date="2011" name="Stand. Genomic Sci.">
        <title>Complete genome sequence of Leadbetterella byssophila type strain (4M15).</title>
        <authorList>
            <person name="Abt B."/>
            <person name="Teshima H."/>
            <person name="Lucas S."/>
            <person name="Lapidus A."/>
            <person name="Del Rio T.G."/>
            <person name="Nolan M."/>
            <person name="Tice H."/>
            <person name="Cheng J.F."/>
            <person name="Pitluck S."/>
            <person name="Liolios K."/>
            <person name="Pagani I."/>
            <person name="Ivanova N."/>
            <person name="Mavromatis K."/>
            <person name="Pati A."/>
            <person name="Tapia R."/>
            <person name="Han C."/>
            <person name="Goodwin L."/>
            <person name="Chen A."/>
            <person name="Palaniappan K."/>
            <person name="Land M."/>
            <person name="Hauser L."/>
            <person name="Chang Y.J."/>
            <person name="Jeffries C.D."/>
            <person name="Rohde M."/>
            <person name="Goker M."/>
            <person name="Tindall B.J."/>
            <person name="Detter J.C."/>
            <person name="Woyke T."/>
            <person name="Bristow J."/>
            <person name="Eisen J.A."/>
            <person name="Markowitz V."/>
            <person name="Hugenholtz P."/>
            <person name="Klenk H.P."/>
            <person name="Kyrpides N.C."/>
        </authorList>
    </citation>
    <scope>NUCLEOTIDE SEQUENCE [LARGE SCALE GENOMIC DNA]</scope>
    <source>
        <strain evidence="14">DSM 17132 / JCM 16389 / KACC 11308 / NBRC 106382 / 4M15</strain>
    </source>
</reference>
<proteinExistence type="inferred from homology"/>
<comment type="pathway">
    <text evidence="1">Isoprenoid biosynthesis; dimethylallyl diphosphate biosynthesis; dimethylallyl diphosphate from isopentenyl diphosphate: step 1/1.</text>
</comment>
<dbReference type="GO" id="GO:0009240">
    <property type="term" value="P:isopentenyl diphosphate biosynthetic process"/>
    <property type="evidence" value="ECO:0007669"/>
    <property type="project" value="TreeGrafter"/>
</dbReference>
<evidence type="ECO:0000256" key="4">
    <source>
        <dbReference type="ARBA" id="ARBA00022490"/>
    </source>
</evidence>
<evidence type="ECO:0000256" key="1">
    <source>
        <dbReference type="ARBA" id="ARBA00004826"/>
    </source>
</evidence>
<dbReference type="InterPro" id="IPR011876">
    <property type="entry name" value="IsopentenylPP_isomerase_typ1"/>
</dbReference>
<sequence length="168" mass="19277">MIPLVDEEGTVRGFAEKMEVHRKGLLHLAFSVLIFNEEGEMLIHKRADEKYHSAGLWTNACCGHPYPEESLIQAAERRLEEEMGFKCELSPAFQFTYQTVLENGLIENEVDQVFVGTFNGLISPDPTEVSAYKWIPLDALLEQVKDEPNRFTFWFKKILSHQYGSHGQ</sequence>
<reference key="1">
    <citation type="submission" date="2010-11" db="EMBL/GenBank/DDBJ databases">
        <title>The complete genome of Leadbetterella byssophila DSM 17132.</title>
        <authorList>
            <consortium name="US DOE Joint Genome Institute (JGI-PGF)"/>
            <person name="Lucas S."/>
            <person name="Copeland A."/>
            <person name="Lapidus A."/>
            <person name="Glavina del Rio T."/>
            <person name="Dalin E."/>
            <person name="Tice H."/>
            <person name="Bruce D."/>
            <person name="Goodwin L."/>
            <person name="Pitluck S."/>
            <person name="Kyrpides N."/>
            <person name="Mavromatis K."/>
            <person name="Ivanova N."/>
            <person name="Teshima H."/>
            <person name="Brettin T."/>
            <person name="Detter J.C."/>
            <person name="Han C."/>
            <person name="Tapia R."/>
            <person name="Land M."/>
            <person name="Hauser L."/>
            <person name="Markowitz V."/>
            <person name="Cheng J.-F."/>
            <person name="Hugenholtz P."/>
            <person name="Woyke T."/>
            <person name="Wu D."/>
            <person name="Tindall B."/>
            <person name="Pomrenke H.G."/>
            <person name="Brambilla E."/>
            <person name="Klenk H.-P."/>
            <person name="Eisen J.A."/>
        </authorList>
    </citation>
    <scope>NUCLEOTIDE SEQUENCE [LARGE SCALE GENOMIC DNA]</scope>
    <source>
        <strain>DSM 17132</strain>
    </source>
</reference>
<evidence type="ECO:0000256" key="5">
    <source>
        <dbReference type="ARBA" id="ARBA00022723"/>
    </source>
</evidence>
<evidence type="ECO:0000313" key="13">
    <source>
        <dbReference type="EMBL" id="ADQ18534.1"/>
    </source>
</evidence>
<evidence type="ECO:0000313" key="14">
    <source>
        <dbReference type="Proteomes" id="UP000007435"/>
    </source>
</evidence>
<keyword evidence="14" id="KW-1185">Reference proteome</keyword>
<evidence type="ECO:0000256" key="7">
    <source>
        <dbReference type="ARBA" id="ARBA00023211"/>
    </source>
</evidence>
<dbReference type="Proteomes" id="UP000007435">
    <property type="component" value="Chromosome"/>
</dbReference>
<dbReference type="InterPro" id="IPR056375">
    <property type="entry name" value="Idi_bact"/>
</dbReference>
<feature type="active site" evidence="11">
    <location>
        <position position="109"/>
    </location>
</feature>
<organism evidence="13 14">
    <name type="scientific">Leadbetterella byssophila (strain DSM 17132 / JCM 16389 / KACC 11308 / NBRC 106382 / 4M15)</name>
    <dbReference type="NCBI Taxonomy" id="649349"/>
    <lineage>
        <taxon>Bacteria</taxon>
        <taxon>Pseudomonadati</taxon>
        <taxon>Bacteroidota</taxon>
        <taxon>Cytophagia</taxon>
        <taxon>Cytophagales</taxon>
        <taxon>Leadbetterellaceae</taxon>
        <taxon>Leadbetterella</taxon>
    </lineage>
</organism>
<comment type="similarity">
    <text evidence="2">Belongs to the IPP isomerase type 1 family.</text>
</comment>
<dbReference type="InterPro" id="IPR015797">
    <property type="entry name" value="NUDIX_hydrolase-like_dom_sf"/>
</dbReference>
<dbReference type="GO" id="GO:0050992">
    <property type="term" value="P:dimethylallyl diphosphate biosynthetic process"/>
    <property type="evidence" value="ECO:0007669"/>
    <property type="project" value="UniProtKB-UniPathway"/>
</dbReference>
<dbReference type="NCBIfam" id="NF002995">
    <property type="entry name" value="PRK03759.1"/>
    <property type="match status" value="1"/>
</dbReference>